<proteinExistence type="predicted"/>
<sequence>MSMSYVNLRAFESEDMKELHRWFNDADSISMIGRVPRTYEETVQHVEKNAKTVIWFWQLKMKNYIRLDGFFCKILNMSTAGQVSVS</sequence>
<organism evidence="1 2">
    <name type="scientific">Paenibacillus baimaensis</name>
    <dbReference type="NCBI Taxonomy" id="2982185"/>
    <lineage>
        <taxon>Bacteria</taxon>
        <taxon>Bacillati</taxon>
        <taxon>Bacillota</taxon>
        <taxon>Bacilli</taxon>
        <taxon>Bacillales</taxon>
        <taxon>Paenibacillaceae</taxon>
        <taxon>Paenibacillus</taxon>
    </lineage>
</organism>
<dbReference type="EMBL" id="JAOQIO010000124">
    <property type="protein sequence ID" value="MCU6797756.1"/>
    <property type="molecule type" value="Genomic_DNA"/>
</dbReference>
<dbReference type="Proteomes" id="UP001652445">
    <property type="component" value="Unassembled WGS sequence"/>
</dbReference>
<name>A0ABT2UUR0_9BACL</name>
<accession>A0ABT2UUR0</accession>
<evidence type="ECO:0000313" key="2">
    <source>
        <dbReference type="Proteomes" id="UP001652445"/>
    </source>
</evidence>
<keyword evidence="2" id="KW-1185">Reference proteome</keyword>
<protein>
    <recommendedName>
        <fullName evidence="3">N-acetyltransferase</fullName>
    </recommendedName>
</protein>
<gene>
    <name evidence="1" type="ORF">OB236_37105</name>
</gene>
<evidence type="ECO:0008006" key="3">
    <source>
        <dbReference type="Google" id="ProtNLM"/>
    </source>
</evidence>
<dbReference type="RefSeq" id="WP_262688482.1">
    <property type="nucleotide sequence ID" value="NZ_JAOQIO010000124.1"/>
</dbReference>
<evidence type="ECO:0000313" key="1">
    <source>
        <dbReference type="EMBL" id="MCU6797756.1"/>
    </source>
</evidence>
<comment type="caution">
    <text evidence="1">The sequence shown here is derived from an EMBL/GenBank/DDBJ whole genome shotgun (WGS) entry which is preliminary data.</text>
</comment>
<reference evidence="1 2" key="1">
    <citation type="submission" date="2022-09" db="EMBL/GenBank/DDBJ databases">
        <authorList>
            <person name="Han X.L."/>
            <person name="Wang Q."/>
            <person name="Lu T."/>
        </authorList>
    </citation>
    <scope>NUCLEOTIDE SEQUENCE [LARGE SCALE GENOMIC DNA]</scope>
    <source>
        <strain evidence="1 2">WQ 127069</strain>
    </source>
</reference>